<dbReference type="PANTHER" id="PTHR30135:SF3">
    <property type="entry name" value="GLUCONEOGENESIS FACTOR-RELATED"/>
    <property type="match status" value="1"/>
</dbReference>
<dbReference type="RefSeq" id="WP_008521566.1">
    <property type="nucleotide sequence ID" value="NZ_CM001376.1"/>
</dbReference>
<sequence length="373" mass="40232">MIWLIAAFAVGVLSGAGAVLFRRRRGLKGRGQFPGKSQEARTQAAVQIRLAMGPSIVAVGGGTGLSSLLLGLKAYTKNLSAVVTVTDEGGSSGRLIRDWGVLPPGDIRNCLVALSENDSHLSSFLDFRFDRGDLKGHSLGNLMLLAAIEQTGDFKNGVQLMNRLLSVRGRVLPITTEVVTLAAKLEDGGIVRGELEVSQHGDKIEEIWLEPKDAEPERETIQAVEGADMIVLGPGSLFTSVIPNLLVPGFADAVRDGAAPVIYVANLMTQPGETSALSLMDHVRWIAKTLGRFPDGVVVNQAPIVPALRDRYEERGSVPLTLSEAEEEELVSLGCNVYRELLLQVKDGTVIRHHSARLAEVLMRALRHFRPLS</sequence>
<dbReference type="HAMAP" id="MF_00973">
    <property type="entry name" value="Gluconeogen_factor"/>
    <property type="match status" value="1"/>
</dbReference>
<dbReference type="HOGENOM" id="CLU_044041_0_1_0"/>
<organism evidence="3 4">
    <name type="scientific">Jonquetella anthropi DSM 22815</name>
    <dbReference type="NCBI Taxonomy" id="885272"/>
    <lineage>
        <taxon>Bacteria</taxon>
        <taxon>Thermotogati</taxon>
        <taxon>Synergistota</taxon>
        <taxon>Synergistia</taxon>
        <taxon>Synergistales</taxon>
        <taxon>Dethiosulfovibrionaceae</taxon>
        <taxon>Jonquetella</taxon>
    </lineage>
</organism>
<dbReference type="GO" id="GO:0043743">
    <property type="term" value="F:LPPG:FO 2-phospho-L-lactate transferase activity"/>
    <property type="evidence" value="ECO:0007669"/>
    <property type="project" value="InterPro"/>
</dbReference>
<gene>
    <name evidence="3" type="ORF">JonanDRAFT_1119</name>
</gene>
<dbReference type="GO" id="GO:0005737">
    <property type="term" value="C:cytoplasm"/>
    <property type="evidence" value="ECO:0007669"/>
    <property type="project" value="UniProtKB-SubCell"/>
</dbReference>
<comment type="subcellular location">
    <subcellularLocation>
        <location evidence="2">Cytoplasm</location>
    </subcellularLocation>
</comment>
<dbReference type="PANTHER" id="PTHR30135">
    <property type="entry name" value="UNCHARACTERIZED PROTEIN YVCK-RELATED"/>
    <property type="match status" value="1"/>
</dbReference>
<reference evidence="3 4" key="1">
    <citation type="submission" date="2011-11" db="EMBL/GenBank/DDBJ databases">
        <title>The Noncontiguous Finished genome of Jonquetella anthropi DSM 22815.</title>
        <authorList>
            <consortium name="US DOE Joint Genome Institute (JGI-PGF)"/>
            <person name="Lucas S."/>
            <person name="Copeland A."/>
            <person name="Lapidus A."/>
            <person name="Glavina del Rio T."/>
            <person name="Dalin E."/>
            <person name="Tice H."/>
            <person name="Bruce D."/>
            <person name="Goodwin L."/>
            <person name="Pitluck S."/>
            <person name="Peters L."/>
            <person name="Mikhailova N."/>
            <person name="Held B."/>
            <person name="Kyrpides N."/>
            <person name="Mavromatis K."/>
            <person name="Ivanova N."/>
            <person name="Markowitz V."/>
            <person name="Cheng J.-F."/>
            <person name="Hugenholtz P."/>
            <person name="Woyke T."/>
            <person name="Wu D."/>
            <person name="Gronow S."/>
            <person name="Wellnitz S."/>
            <person name="Brambilla E."/>
            <person name="Klenk H.-P."/>
            <person name="Eisen J.A."/>
        </authorList>
    </citation>
    <scope>NUCLEOTIDE SEQUENCE [LARGE SCALE GENOMIC DNA]</scope>
    <source>
        <strain evidence="3 4">DSM 22815</strain>
    </source>
</reference>
<dbReference type="GO" id="GO:0008360">
    <property type="term" value="P:regulation of cell shape"/>
    <property type="evidence" value="ECO:0007669"/>
    <property type="project" value="UniProtKB-UniRule"/>
</dbReference>
<dbReference type="OrthoDB" id="9783842at2"/>
<dbReference type="Proteomes" id="UP000003806">
    <property type="component" value="Chromosome"/>
</dbReference>
<dbReference type="STRING" id="885272.JonanDRAFT_1119"/>
<keyword evidence="4" id="KW-1185">Reference proteome</keyword>
<dbReference type="EMBL" id="CM001376">
    <property type="protein sequence ID" value="EHM13486.1"/>
    <property type="molecule type" value="Genomic_DNA"/>
</dbReference>
<proteinExistence type="inferred from homology"/>
<dbReference type="Gene3D" id="3.40.50.10680">
    <property type="entry name" value="CofD-like domains"/>
    <property type="match status" value="1"/>
</dbReference>
<protein>
    <recommendedName>
        <fullName evidence="2">Putative gluconeogenesis factor</fullName>
    </recommendedName>
</protein>
<dbReference type="eggNOG" id="COG0391">
    <property type="taxonomic scope" value="Bacteria"/>
</dbReference>
<dbReference type="Pfam" id="PF01933">
    <property type="entry name" value="CofD"/>
    <property type="match status" value="1"/>
</dbReference>
<dbReference type="CDD" id="cd07187">
    <property type="entry name" value="YvcK_like"/>
    <property type="match status" value="1"/>
</dbReference>
<dbReference type="NCBIfam" id="TIGR01826">
    <property type="entry name" value="CofD_related"/>
    <property type="match status" value="1"/>
</dbReference>
<dbReference type="AlphaFoldDB" id="H0ULC7"/>
<dbReference type="InterPro" id="IPR002882">
    <property type="entry name" value="CofD"/>
</dbReference>
<evidence type="ECO:0000313" key="3">
    <source>
        <dbReference type="EMBL" id="EHM13486.1"/>
    </source>
</evidence>
<name>H0ULC7_9BACT</name>
<accession>H0ULC7</accession>
<comment type="similarity">
    <text evidence="2">Belongs to the gluconeogenesis factor family.</text>
</comment>
<evidence type="ECO:0000256" key="2">
    <source>
        <dbReference type="HAMAP-Rule" id="MF_00973"/>
    </source>
</evidence>
<evidence type="ECO:0000313" key="4">
    <source>
        <dbReference type="Proteomes" id="UP000003806"/>
    </source>
</evidence>
<comment type="function">
    <text evidence="2">Required for morphogenesis under gluconeogenic growth conditions.</text>
</comment>
<evidence type="ECO:0000256" key="1">
    <source>
        <dbReference type="ARBA" id="ARBA00022490"/>
    </source>
</evidence>
<keyword evidence="1 2" id="KW-0963">Cytoplasm</keyword>
<dbReference type="InterPro" id="IPR010119">
    <property type="entry name" value="Gluconeogen_factor"/>
</dbReference>
<dbReference type="SUPFAM" id="SSF142338">
    <property type="entry name" value="CofD-like"/>
    <property type="match status" value="1"/>
</dbReference>
<dbReference type="InterPro" id="IPR038136">
    <property type="entry name" value="CofD-like_dom_sf"/>
</dbReference>